<dbReference type="Pfam" id="PF08808">
    <property type="entry name" value="RES"/>
    <property type="match status" value="1"/>
</dbReference>
<dbReference type="InterPro" id="IPR014914">
    <property type="entry name" value="RES_dom"/>
</dbReference>
<comment type="caution">
    <text evidence="2">The sequence shown here is derived from an EMBL/GenBank/DDBJ whole genome shotgun (WGS) entry which is preliminary data.</text>
</comment>
<evidence type="ECO:0000259" key="1">
    <source>
        <dbReference type="Pfam" id="PF08808"/>
    </source>
</evidence>
<evidence type="ECO:0000313" key="2">
    <source>
        <dbReference type="EMBL" id="PHV69066.1"/>
    </source>
</evidence>
<feature type="domain" description="RES" evidence="1">
    <location>
        <begin position="27"/>
        <end position="120"/>
    </location>
</feature>
<gene>
    <name evidence="2" type="ORF">CSW57_00060</name>
</gene>
<dbReference type="AlphaFoldDB" id="A0A2G3PTH2"/>
<protein>
    <recommendedName>
        <fullName evidence="1">RES domain-containing protein</fullName>
    </recommendedName>
</protein>
<evidence type="ECO:0000313" key="3">
    <source>
        <dbReference type="Proteomes" id="UP000225108"/>
    </source>
</evidence>
<reference evidence="2 3" key="1">
    <citation type="submission" date="2017-10" db="EMBL/GenBank/DDBJ databases">
        <title>The draft genome sequence of Williamsia sp. BULT 1.1 isolated from the semi-arid grassland soils from South Africa.</title>
        <authorList>
            <person name="Kabwe M.H."/>
            <person name="Govender N."/>
            <person name="Mutseka Lunga P."/>
            <person name="Vikram S."/>
            <person name="Makhalanyane T.P."/>
        </authorList>
    </citation>
    <scope>NUCLEOTIDE SEQUENCE [LARGE SCALE GENOMIC DNA]</scope>
    <source>
        <strain evidence="2 3">BULT 1.1</strain>
    </source>
</reference>
<proteinExistence type="predicted"/>
<accession>A0A2G3PTH2</accession>
<dbReference type="RefSeq" id="WP_099380932.1">
    <property type="nucleotide sequence ID" value="NZ_PEBD01000002.1"/>
</dbReference>
<name>A0A2G3PTH2_WILMA</name>
<organism evidence="2 3">
    <name type="scientific">Williamsia marianensis</name>
    <dbReference type="NCBI Taxonomy" id="85044"/>
    <lineage>
        <taxon>Bacteria</taxon>
        <taxon>Bacillati</taxon>
        <taxon>Actinomycetota</taxon>
        <taxon>Actinomycetes</taxon>
        <taxon>Mycobacteriales</taxon>
        <taxon>Nocardiaceae</taxon>
        <taxon>Williamsia</taxon>
    </lineage>
</organism>
<dbReference type="Proteomes" id="UP000225108">
    <property type="component" value="Unassembled WGS sequence"/>
</dbReference>
<dbReference type="EMBL" id="PEBD01000002">
    <property type="protein sequence ID" value="PHV69066.1"/>
    <property type="molecule type" value="Genomic_DNA"/>
</dbReference>
<sequence length="248" mass="27060">MTPPAVIEFATPAGGVAAARRDSAAVHRVGYVPQPWAWTPWEYATDGRFTGRWDDPDGVWRTLYCGATPLACLLEVLAFARPSPQVLAELDDIVVDDEDAEHYPSTPPGQLPPAWCHPRVLAYGTITGTYVLPGHPVTLAALRTLFRRTAIKYGLDDLDGAAIRDGRPRALTQAISRWVSTLSPSMEPVSGIEFDSRHGDGLTLWAVYERGGDPTVSPHIVDLGHTMLTPDNADLTHAMDLLNINWSD</sequence>